<sequence>MVSWMISRAVVLLFGMLYPAYYSYKAVKTKNVKEYVRWMMYWIVFALYTVTETITDLTVSWFPLYYELKIAFVIWLLSPYTRGASLIYRKFLHPLLSSKEREIDEYIVQAKERGYETMVNFGRQGLNLAATAAVTAAVKSQGAITEKLRSFSMHDLTSIQGDEPVGQRACQSLPEAKKKTRASASDSSGYKNPLEKNPGDDRTDEEMEGTHSEDEAFAQRGLRRTQSMKSVKSIKGRKEIRYGSLKYRRRLTAFLVLLQVYVACQSMLIVLVGAVPEYHIDQEGTPGSRTELAKRVHFADNFTSIVTEWYLIEQEAYKVSLASSLFFAGLLIGNITFGPLSDKLGRKPVYISGLFFDVVFGYVTALAPNYDIFAVSRFFVGIVNGGMALVSFVLTQEYVGKSFWSFTGSLTNLTFAVGIAVYALLGYCVREWRYLALVSNTPGVIFLLLSFMLPESPRWLYSQGKTAEAEDVLQYIALGNGKERLNLKLKPSVGTLRKDESAPGILNLVKHAVLRWRTIILMYIWYVCSFVYYGLTLNAGELRGNLYLNVALSGLVEVPAFPLCMFFIEKPWSGRRKTMTCFLIFAGFSCIFTMFLPTNAAIPHLASLQPPLREGTCSSNSLLSFGVLISLSRQTLPSEDQNFPSLLLSPTSLALCGKMMVSAAFNIVYIYTSELYPTVLRNAGLGVCSMSCRFGGILAPFVPSMKSLSPYVPFVVFGISGLSAGFLTLLLPETLNKPIAESIEDLQSTKYQLLKNEEAEQTS</sequence>
<feature type="domain" description="Major facilitator superfamily (MFS) profile" evidence="8">
    <location>
        <begin position="252"/>
        <end position="736"/>
    </location>
</feature>
<gene>
    <name evidence="9" type="ORF">AV530_016036</name>
</gene>
<dbReference type="InterPro" id="IPR020846">
    <property type="entry name" value="MFS_dom"/>
</dbReference>
<dbReference type="SUPFAM" id="SSF103473">
    <property type="entry name" value="MFS general substrate transporter"/>
    <property type="match status" value="1"/>
</dbReference>
<dbReference type="Proteomes" id="UP000190648">
    <property type="component" value="Unassembled WGS sequence"/>
</dbReference>
<keyword evidence="10" id="KW-1185">Reference proteome</keyword>
<feature type="transmembrane region" description="Helical" evidence="7">
    <location>
        <begin position="251"/>
        <end position="275"/>
    </location>
</feature>
<comment type="subcellular location">
    <subcellularLocation>
        <location evidence="1">Membrane</location>
        <topology evidence="1">Multi-pass membrane protein</topology>
    </subcellularLocation>
</comment>
<name>A0A1V4KJT1_PATFA</name>
<feature type="transmembrane region" description="Helical" evidence="7">
    <location>
        <begin position="6"/>
        <end position="24"/>
    </location>
</feature>
<dbReference type="InterPro" id="IPR005828">
    <property type="entry name" value="MFS_sugar_transport-like"/>
</dbReference>
<proteinExistence type="inferred from homology"/>
<dbReference type="Pfam" id="PF00083">
    <property type="entry name" value="Sugar_tr"/>
    <property type="match status" value="1"/>
</dbReference>
<dbReference type="OrthoDB" id="5296287at2759"/>
<feature type="transmembrane region" description="Helical" evidence="7">
    <location>
        <begin position="547"/>
        <end position="568"/>
    </location>
</feature>
<evidence type="ECO:0000256" key="5">
    <source>
        <dbReference type="ARBA" id="ARBA00023136"/>
    </source>
</evidence>
<dbReference type="GO" id="GO:0022857">
    <property type="term" value="F:transmembrane transporter activity"/>
    <property type="evidence" value="ECO:0007669"/>
    <property type="project" value="InterPro"/>
</dbReference>
<feature type="transmembrane region" description="Helical" evidence="7">
    <location>
        <begin position="61"/>
        <end position="80"/>
    </location>
</feature>
<comment type="caution">
    <text evidence="9">The sequence shown here is derived from an EMBL/GenBank/DDBJ whole genome shotgun (WGS) entry which is preliminary data.</text>
</comment>
<feature type="transmembrane region" description="Helical" evidence="7">
    <location>
        <begin position="708"/>
        <end position="731"/>
    </location>
</feature>
<feature type="transmembrane region" description="Helical" evidence="7">
    <location>
        <begin position="349"/>
        <end position="368"/>
    </location>
</feature>
<dbReference type="Pfam" id="PF03134">
    <property type="entry name" value="TB2_DP1_HVA22"/>
    <property type="match status" value="1"/>
</dbReference>
<feature type="region of interest" description="Disordered" evidence="6">
    <location>
        <begin position="172"/>
        <end position="228"/>
    </location>
</feature>
<dbReference type="GO" id="GO:0016020">
    <property type="term" value="C:membrane"/>
    <property type="evidence" value="ECO:0007669"/>
    <property type="project" value="UniProtKB-SubCell"/>
</dbReference>
<dbReference type="EMBL" id="LSYS01003057">
    <property type="protein sequence ID" value="OPJ84704.1"/>
    <property type="molecule type" value="Genomic_DNA"/>
</dbReference>
<feature type="transmembrane region" description="Helical" evidence="7">
    <location>
        <begin position="36"/>
        <end position="55"/>
    </location>
</feature>
<evidence type="ECO:0000256" key="7">
    <source>
        <dbReference type="SAM" id="Phobius"/>
    </source>
</evidence>
<evidence type="ECO:0000256" key="4">
    <source>
        <dbReference type="ARBA" id="ARBA00022989"/>
    </source>
</evidence>
<feature type="transmembrane region" description="Helical" evidence="7">
    <location>
        <begin position="516"/>
        <end position="535"/>
    </location>
</feature>
<evidence type="ECO:0000259" key="8">
    <source>
        <dbReference type="PROSITE" id="PS50850"/>
    </source>
</evidence>
<feature type="transmembrane region" description="Helical" evidence="7">
    <location>
        <begin position="683"/>
        <end position="702"/>
    </location>
</feature>
<evidence type="ECO:0000256" key="1">
    <source>
        <dbReference type="ARBA" id="ARBA00004141"/>
    </source>
</evidence>
<feature type="transmembrane region" description="Helical" evidence="7">
    <location>
        <begin position="374"/>
        <end position="394"/>
    </location>
</feature>
<dbReference type="Gene3D" id="1.20.1250.20">
    <property type="entry name" value="MFS general substrate transporter like domains"/>
    <property type="match status" value="1"/>
</dbReference>
<dbReference type="AlphaFoldDB" id="A0A1V4KJT1"/>
<evidence type="ECO:0000313" key="10">
    <source>
        <dbReference type="Proteomes" id="UP000190648"/>
    </source>
</evidence>
<evidence type="ECO:0000256" key="6">
    <source>
        <dbReference type="SAM" id="MobiDB-lite"/>
    </source>
</evidence>
<feature type="transmembrane region" description="Helical" evidence="7">
    <location>
        <begin position="319"/>
        <end position="337"/>
    </location>
</feature>
<accession>A0A1V4KJT1</accession>
<comment type="similarity">
    <text evidence="2">Belongs to the DP1 family.</text>
</comment>
<feature type="transmembrane region" description="Helical" evidence="7">
    <location>
        <begin position="406"/>
        <end position="426"/>
    </location>
</feature>
<evidence type="ECO:0000313" key="9">
    <source>
        <dbReference type="EMBL" id="OPJ84704.1"/>
    </source>
</evidence>
<evidence type="ECO:0000256" key="3">
    <source>
        <dbReference type="ARBA" id="ARBA00022692"/>
    </source>
</evidence>
<feature type="transmembrane region" description="Helical" evidence="7">
    <location>
        <begin position="652"/>
        <end position="671"/>
    </location>
</feature>
<protein>
    <recommendedName>
        <fullName evidence="8">Major facilitator superfamily (MFS) profile domain-containing protein</fullName>
    </recommendedName>
</protein>
<dbReference type="InterPro" id="IPR004345">
    <property type="entry name" value="TB2_DP1_HVA22"/>
</dbReference>
<reference evidence="9 10" key="1">
    <citation type="submission" date="2016-02" db="EMBL/GenBank/DDBJ databases">
        <title>Band-tailed pigeon sequencing and assembly.</title>
        <authorList>
            <person name="Soares A.E."/>
            <person name="Novak B.J."/>
            <person name="Rice E.S."/>
            <person name="O'Connell B."/>
            <person name="Chang D."/>
            <person name="Weber S."/>
            <person name="Shapiro B."/>
        </authorList>
    </citation>
    <scope>NUCLEOTIDE SEQUENCE [LARGE SCALE GENOMIC DNA]</scope>
    <source>
        <strain evidence="9">BTP2013</strain>
        <tissue evidence="9">Blood</tissue>
    </source>
</reference>
<feature type="transmembrane region" description="Helical" evidence="7">
    <location>
        <begin position="432"/>
        <end position="453"/>
    </location>
</feature>
<dbReference type="PANTHER" id="PTHR24064">
    <property type="entry name" value="SOLUTE CARRIER FAMILY 22 MEMBER"/>
    <property type="match status" value="1"/>
</dbReference>
<dbReference type="STRING" id="372326.A0A1V4KJT1"/>
<organism evidence="9 10">
    <name type="scientific">Patagioenas fasciata monilis</name>
    <dbReference type="NCBI Taxonomy" id="372326"/>
    <lineage>
        <taxon>Eukaryota</taxon>
        <taxon>Metazoa</taxon>
        <taxon>Chordata</taxon>
        <taxon>Craniata</taxon>
        <taxon>Vertebrata</taxon>
        <taxon>Euteleostomi</taxon>
        <taxon>Archelosauria</taxon>
        <taxon>Archosauria</taxon>
        <taxon>Dinosauria</taxon>
        <taxon>Saurischia</taxon>
        <taxon>Theropoda</taxon>
        <taxon>Coelurosauria</taxon>
        <taxon>Aves</taxon>
        <taxon>Neognathae</taxon>
        <taxon>Neoaves</taxon>
        <taxon>Columbimorphae</taxon>
        <taxon>Columbiformes</taxon>
        <taxon>Columbidae</taxon>
        <taxon>Patagioenas</taxon>
    </lineage>
</organism>
<feature type="transmembrane region" description="Helical" evidence="7">
    <location>
        <begin position="580"/>
        <end position="602"/>
    </location>
</feature>
<keyword evidence="3 7" id="KW-0812">Transmembrane</keyword>
<evidence type="ECO:0000256" key="2">
    <source>
        <dbReference type="ARBA" id="ARBA00008573"/>
    </source>
</evidence>
<keyword evidence="4 7" id="KW-1133">Transmembrane helix</keyword>
<dbReference type="InterPro" id="IPR036259">
    <property type="entry name" value="MFS_trans_sf"/>
</dbReference>
<dbReference type="PROSITE" id="PS50850">
    <property type="entry name" value="MFS"/>
    <property type="match status" value="1"/>
</dbReference>
<keyword evidence="5 7" id="KW-0472">Membrane</keyword>